<dbReference type="EC" id="2.7.7.84" evidence="5"/>
<evidence type="ECO:0000256" key="1">
    <source>
        <dbReference type="ARBA" id="ARBA00001112"/>
    </source>
</evidence>
<comment type="subcellular location">
    <subcellularLocation>
        <location evidence="3">Cytoplasm</location>
    </subcellularLocation>
</comment>
<dbReference type="GO" id="GO:0005524">
    <property type="term" value="F:ATP binding"/>
    <property type="evidence" value="ECO:0007669"/>
    <property type="project" value="UniProtKB-KW"/>
</dbReference>
<dbReference type="InterPro" id="IPR018952">
    <property type="entry name" value="2-5-oligoAdlate_synth_1_dom2/C"/>
</dbReference>
<dbReference type="PROSITE" id="PS50152">
    <property type="entry name" value="25A_SYNTH_3"/>
    <property type="match status" value="1"/>
</dbReference>
<keyword evidence="13" id="KW-1185">Reference proteome</keyword>
<dbReference type="Pfam" id="PF10421">
    <property type="entry name" value="OAS1_C"/>
    <property type="match status" value="1"/>
</dbReference>
<dbReference type="PROSITE" id="PS50053">
    <property type="entry name" value="UBIQUITIN_2"/>
    <property type="match status" value="2"/>
</dbReference>
<evidence type="ECO:0000256" key="3">
    <source>
        <dbReference type="ARBA" id="ARBA00004496"/>
    </source>
</evidence>
<dbReference type="GO" id="GO:0005654">
    <property type="term" value="C:nucleoplasm"/>
    <property type="evidence" value="ECO:0007669"/>
    <property type="project" value="TreeGrafter"/>
</dbReference>
<dbReference type="GO" id="GO:0001730">
    <property type="term" value="F:2'-5'-oligoadenylate synthetase activity"/>
    <property type="evidence" value="ECO:0007669"/>
    <property type="project" value="UniProtKB-EC"/>
</dbReference>
<dbReference type="Pfam" id="PF01909">
    <property type="entry name" value="NTP_transf_2"/>
    <property type="match status" value="1"/>
</dbReference>
<dbReference type="FunFam" id="3.30.460.10:FF:000007">
    <property type="entry name" value="2'-5'-oligoadenylate synthetase 1"/>
    <property type="match status" value="1"/>
</dbReference>
<dbReference type="eggNOG" id="KOG0001">
    <property type="taxonomic scope" value="Eukaryota"/>
</dbReference>
<dbReference type="EMBL" id="AKHW03003347">
    <property type="protein sequence ID" value="KYO34715.1"/>
    <property type="molecule type" value="Genomic_DNA"/>
</dbReference>
<protein>
    <recommendedName>
        <fullName evidence="5">2'-5' oligoadenylate synthase</fullName>
        <ecNumber evidence="5">2.7.7.84</ecNumber>
    </recommendedName>
</protein>
<evidence type="ECO:0000256" key="5">
    <source>
        <dbReference type="ARBA" id="ARBA00012577"/>
    </source>
</evidence>
<keyword evidence="8" id="KW-0391">Immunity</keyword>
<evidence type="ECO:0000256" key="10">
    <source>
        <dbReference type="ARBA" id="ARBA00023118"/>
    </source>
</evidence>
<dbReference type="Proteomes" id="UP000050525">
    <property type="component" value="Unassembled WGS sequence"/>
</dbReference>
<keyword evidence="6" id="KW-0963">Cytoplasm</keyword>
<accession>A0A151NDU9</accession>
<dbReference type="Gene3D" id="3.30.460.10">
    <property type="entry name" value="Beta Polymerase, domain 2"/>
    <property type="match status" value="1"/>
</dbReference>
<dbReference type="InterPro" id="IPR002934">
    <property type="entry name" value="Polymerase_NTP_transf_dom"/>
</dbReference>
<dbReference type="AlphaFoldDB" id="A0A151NDU9"/>
<evidence type="ECO:0000313" key="13">
    <source>
        <dbReference type="Proteomes" id="UP000050525"/>
    </source>
</evidence>
<dbReference type="GO" id="GO:0016020">
    <property type="term" value="C:membrane"/>
    <property type="evidence" value="ECO:0007669"/>
    <property type="project" value="TreeGrafter"/>
</dbReference>
<dbReference type="KEGG" id="amj:102567000"/>
<dbReference type="InterPro" id="IPR000626">
    <property type="entry name" value="Ubiquitin-like_dom"/>
</dbReference>
<dbReference type="GO" id="GO:0005829">
    <property type="term" value="C:cytosol"/>
    <property type="evidence" value="ECO:0007669"/>
    <property type="project" value="TreeGrafter"/>
</dbReference>
<dbReference type="SUPFAM" id="SSF81631">
    <property type="entry name" value="PAP/OAS1 substrate-binding domain"/>
    <property type="match status" value="1"/>
</dbReference>
<dbReference type="OrthoDB" id="1885901at2759"/>
<gene>
    <name evidence="12" type="primary">OASL</name>
    <name evidence="12" type="ORF">Y1Q_0016141</name>
</gene>
<dbReference type="PROSITE" id="PS00832">
    <property type="entry name" value="25A_SYNTH_1"/>
    <property type="match status" value="1"/>
</dbReference>
<dbReference type="PROSITE" id="PS00833">
    <property type="entry name" value="25A_SYNTH_2"/>
    <property type="match status" value="1"/>
</dbReference>
<dbReference type="GO" id="GO:0046872">
    <property type="term" value="F:metal ion binding"/>
    <property type="evidence" value="ECO:0007669"/>
    <property type="project" value="UniProtKB-KW"/>
</dbReference>
<dbReference type="SUPFAM" id="SSF54236">
    <property type="entry name" value="Ubiquitin-like"/>
    <property type="match status" value="2"/>
</dbReference>
<evidence type="ECO:0000256" key="9">
    <source>
        <dbReference type="ARBA" id="ARBA00022884"/>
    </source>
</evidence>
<comment type="catalytic activity">
    <reaction evidence="1">
        <text>3 ATP = 5'-triphosphoadenylyl-(2'-&gt;5')-adenylyl-(2'-&gt;5')-adenosine + 2 diphosphate</text>
        <dbReference type="Rhea" id="RHEA:34407"/>
        <dbReference type="ChEBI" id="CHEBI:30616"/>
        <dbReference type="ChEBI" id="CHEBI:33019"/>
        <dbReference type="ChEBI" id="CHEBI:67143"/>
        <dbReference type="EC" id="2.7.7.84"/>
    </reaction>
</comment>
<dbReference type="Gene3D" id="3.10.20.90">
    <property type="entry name" value="Phosphatidylinositol 3-kinase Catalytic Subunit, Chain A, domain 1"/>
    <property type="match status" value="2"/>
</dbReference>
<dbReference type="InterPro" id="IPR019956">
    <property type="entry name" value="Ubiquitin_dom"/>
</dbReference>
<organism evidence="12 13">
    <name type="scientific">Alligator mississippiensis</name>
    <name type="common">American alligator</name>
    <dbReference type="NCBI Taxonomy" id="8496"/>
    <lineage>
        <taxon>Eukaryota</taxon>
        <taxon>Metazoa</taxon>
        <taxon>Chordata</taxon>
        <taxon>Craniata</taxon>
        <taxon>Vertebrata</taxon>
        <taxon>Euteleostomi</taxon>
        <taxon>Archelosauria</taxon>
        <taxon>Archosauria</taxon>
        <taxon>Crocodylia</taxon>
        <taxon>Alligatoridae</taxon>
        <taxon>Alligatorinae</taxon>
        <taxon>Alligator</taxon>
    </lineage>
</organism>
<dbReference type="PANTHER" id="PTHR11258:SF7">
    <property type="entry name" value="2'-5'-OLIGOADENYLATE SYNTHASE-LIKE PROTEIN 2"/>
    <property type="match status" value="1"/>
</dbReference>
<comment type="caution">
    <text evidence="12">The sequence shown here is derived from an EMBL/GenBank/DDBJ whole genome shotgun (WGS) entry which is preliminary data.</text>
</comment>
<reference evidence="12 13" key="1">
    <citation type="journal article" date="2012" name="Genome Biol.">
        <title>Sequencing three crocodilian genomes to illuminate the evolution of archosaurs and amniotes.</title>
        <authorList>
            <person name="St John J.A."/>
            <person name="Braun E.L."/>
            <person name="Isberg S.R."/>
            <person name="Miles L.G."/>
            <person name="Chong A.Y."/>
            <person name="Gongora J."/>
            <person name="Dalzell P."/>
            <person name="Moran C."/>
            <person name="Bed'hom B."/>
            <person name="Abzhanov A."/>
            <person name="Burgess S.C."/>
            <person name="Cooksey A.M."/>
            <person name="Castoe T.A."/>
            <person name="Crawford N.G."/>
            <person name="Densmore L.D."/>
            <person name="Drew J.C."/>
            <person name="Edwards S.V."/>
            <person name="Faircloth B.C."/>
            <person name="Fujita M.K."/>
            <person name="Greenwold M.J."/>
            <person name="Hoffmann F.G."/>
            <person name="Howard J.M."/>
            <person name="Iguchi T."/>
            <person name="Janes D.E."/>
            <person name="Khan S.Y."/>
            <person name="Kohno S."/>
            <person name="de Koning A.J."/>
            <person name="Lance S.L."/>
            <person name="McCarthy F.M."/>
            <person name="McCormack J.E."/>
            <person name="Merchant M.E."/>
            <person name="Peterson D.G."/>
            <person name="Pollock D.D."/>
            <person name="Pourmand N."/>
            <person name="Raney B.J."/>
            <person name="Roessler K.A."/>
            <person name="Sanford J.R."/>
            <person name="Sawyer R.H."/>
            <person name="Schmidt C.J."/>
            <person name="Triplett E.W."/>
            <person name="Tuberville T.D."/>
            <person name="Venegas-Anaya M."/>
            <person name="Howard J.T."/>
            <person name="Jarvis E.D."/>
            <person name="Guillette L.J.Jr."/>
            <person name="Glenn T.C."/>
            <person name="Green R.E."/>
            <person name="Ray D.A."/>
        </authorList>
    </citation>
    <scope>NUCLEOTIDE SEQUENCE [LARGE SCALE GENOMIC DNA]</scope>
    <source>
        <strain evidence="12">KSC_2009_1</strain>
    </source>
</reference>
<keyword evidence="9" id="KW-0694">RNA-binding</keyword>
<dbReference type="InterPro" id="IPR006116">
    <property type="entry name" value="NT_2-5OAS_ClassI-CCAase"/>
</dbReference>
<sequence length="518" mass="59133">MELYQVRARDLDAWIADNLQPSEEFQQQVKDTVRRICDFLKEQCFEDIKVDKTVKGGSAGKGTALKNNSDADLVLFLNCFTSYQDQVEKRASVISTIENQLNRCRQSLAFNIDVEVSQPKGKSTPPRSLCITIQSKKRRESIEVDVLPAYNALGHVTPGCRPHPQVYVDLIQAGYGPSTFSTTFTELQKNFVKRRPAKLKNLLRLVKHWYKKYLLESYTLSVLPTKYALELLTIYAWERGTERAERFSTAEGFCTVMELLCRYQELCVYWTEFYDFQHPVVGAHIKQQLKNQRPVILDPADPTGLLGQGKKWELVAREASKCRSQLCFQNGTTPIQPWPVQPARPVQVRVKQLSGSWLDLTLSPSTTIRQIKGEIERLWHVPPYQQRLALQDTGLDNQKVLDDNGTLASHGIFYDVTILLLQTQPQEMEIFVKGHDGRTYTFGARPTDTVQNLKAKIQAKLKVPVDQQRLTHNSQELEDRHPLSYYHIENHSTIYLLLRLRGGCGSPRALSPSLATVL</sequence>
<dbReference type="Pfam" id="PF00240">
    <property type="entry name" value="ubiquitin"/>
    <property type="match status" value="2"/>
</dbReference>
<evidence type="ECO:0000259" key="11">
    <source>
        <dbReference type="PROSITE" id="PS50053"/>
    </source>
</evidence>
<evidence type="ECO:0000256" key="2">
    <source>
        <dbReference type="ARBA" id="ARBA00001946"/>
    </source>
</evidence>
<dbReference type="InterPro" id="IPR043518">
    <property type="entry name" value="2-5OAS_N_CS"/>
</dbReference>
<dbReference type="Gene3D" id="1.10.1410.20">
    <property type="entry name" value="2'-5'-oligoadenylate synthetase 1, domain 2"/>
    <property type="match status" value="1"/>
</dbReference>
<dbReference type="FunFam" id="1.10.1410.20:FF:000001">
    <property type="entry name" value="2'-5'-oligoadenylate synthetase 1"/>
    <property type="match status" value="1"/>
</dbReference>
<dbReference type="GO" id="GO:0045071">
    <property type="term" value="P:negative regulation of viral genome replication"/>
    <property type="evidence" value="ECO:0007669"/>
    <property type="project" value="TreeGrafter"/>
</dbReference>
<dbReference type="CDD" id="cd01811">
    <property type="entry name" value="Ubl1_OASL"/>
    <property type="match status" value="1"/>
</dbReference>
<feature type="domain" description="Ubiquitin-like" evidence="11">
    <location>
        <begin position="346"/>
        <end position="427"/>
    </location>
</feature>
<dbReference type="GO" id="GO:0045087">
    <property type="term" value="P:innate immune response"/>
    <property type="evidence" value="ECO:0007669"/>
    <property type="project" value="UniProtKB-KW"/>
</dbReference>
<dbReference type="GO" id="GO:0003725">
    <property type="term" value="F:double-stranded RNA binding"/>
    <property type="evidence" value="ECO:0007669"/>
    <property type="project" value="TreeGrafter"/>
</dbReference>
<comment type="cofactor">
    <cofactor evidence="2">
        <name>Mg(2+)</name>
        <dbReference type="ChEBI" id="CHEBI:18420"/>
    </cofactor>
</comment>
<dbReference type="PRINTS" id="PR00348">
    <property type="entry name" value="UBIQUITIN"/>
</dbReference>
<dbReference type="SMART" id="SM00213">
    <property type="entry name" value="UBQ"/>
    <property type="match status" value="2"/>
</dbReference>
<dbReference type="FunFam" id="3.10.20.90:FF:000205">
    <property type="entry name" value="2'-5'-oligoadenylate synthase-like protein 2"/>
    <property type="match status" value="1"/>
</dbReference>
<dbReference type="InterPro" id="IPR006117">
    <property type="entry name" value="2-5OAS_C_CS"/>
</dbReference>
<keyword evidence="7" id="KW-0399">Innate immunity</keyword>
<dbReference type="PANTHER" id="PTHR11258">
    <property type="entry name" value="2-5 OLIGOADENYLATE SYNTHETASE"/>
    <property type="match status" value="1"/>
</dbReference>
<dbReference type="GO" id="GO:0051607">
    <property type="term" value="P:defense response to virus"/>
    <property type="evidence" value="ECO:0007669"/>
    <property type="project" value="UniProtKB-KW"/>
</dbReference>
<keyword evidence="10" id="KW-0051">Antiviral defense</keyword>
<dbReference type="InterPro" id="IPR043519">
    <property type="entry name" value="NT_sf"/>
</dbReference>
<evidence type="ECO:0000256" key="6">
    <source>
        <dbReference type="ARBA" id="ARBA00022490"/>
    </source>
</evidence>
<feature type="domain" description="Ubiquitin-like" evidence="11">
    <location>
        <begin position="428"/>
        <end position="503"/>
    </location>
</feature>
<comment type="similarity">
    <text evidence="4">Belongs to the 2-5A synthase family.</text>
</comment>
<dbReference type="SUPFAM" id="SSF81301">
    <property type="entry name" value="Nucleotidyltransferase"/>
    <property type="match status" value="1"/>
</dbReference>
<name>A0A151NDU9_ALLMI</name>
<dbReference type="InterPro" id="IPR029071">
    <property type="entry name" value="Ubiquitin-like_domsf"/>
</dbReference>
<evidence type="ECO:0000313" key="12">
    <source>
        <dbReference type="EMBL" id="KYO34715.1"/>
    </source>
</evidence>
<evidence type="ECO:0000256" key="7">
    <source>
        <dbReference type="ARBA" id="ARBA00022588"/>
    </source>
</evidence>
<evidence type="ECO:0000256" key="4">
    <source>
        <dbReference type="ARBA" id="ARBA00009526"/>
    </source>
</evidence>
<evidence type="ECO:0000256" key="8">
    <source>
        <dbReference type="ARBA" id="ARBA00022859"/>
    </source>
</evidence>
<dbReference type="STRING" id="8496.A0A151NDU9"/>
<proteinExistence type="inferred from homology"/>
<dbReference type="CDD" id="cd05400">
    <property type="entry name" value="NT_2-5OAS_ClassI-CCAase"/>
    <property type="match status" value="1"/>
</dbReference>